<dbReference type="GO" id="GO:0032259">
    <property type="term" value="P:methylation"/>
    <property type="evidence" value="ECO:0007669"/>
    <property type="project" value="UniProtKB-KW"/>
</dbReference>
<dbReference type="EMBL" id="OBQI01000001">
    <property type="protein sequence ID" value="SOC47723.1"/>
    <property type="molecule type" value="Genomic_DNA"/>
</dbReference>
<dbReference type="AlphaFoldDB" id="A0A285V0Z9"/>
<keyword evidence="1" id="KW-0489">Methyltransferase</keyword>
<reference evidence="2" key="1">
    <citation type="submission" date="2017-08" db="EMBL/GenBank/DDBJ databases">
        <authorList>
            <person name="Varghese N."/>
            <person name="Submissions S."/>
        </authorList>
    </citation>
    <scope>NUCLEOTIDE SEQUENCE [LARGE SCALE GENOMIC DNA]</scope>
    <source>
        <strain evidence="2">DSM 4725</strain>
    </source>
</reference>
<dbReference type="InterPro" id="IPR029063">
    <property type="entry name" value="SAM-dependent_MTases_sf"/>
</dbReference>
<accession>A0A285V0Z9</accession>
<organism evidence="1 2">
    <name type="scientific">Blastococcus aggregatus</name>
    <dbReference type="NCBI Taxonomy" id="38502"/>
    <lineage>
        <taxon>Bacteria</taxon>
        <taxon>Bacillati</taxon>
        <taxon>Actinomycetota</taxon>
        <taxon>Actinomycetes</taxon>
        <taxon>Geodermatophilales</taxon>
        <taxon>Geodermatophilaceae</taxon>
        <taxon>Blastococcus</taxon>
    </lineage>
</organism>
<name>A0A285V0Z9_9ACTN</name>
<dbReference type="PANTHER" id="PTHR43861">
    <property type="entry name" value="TRANS-ACONITATE 2-METHYLTRANSFERASE-RELATED"/>
    <property type="match status" value="1"/>
</dbReference>
<dbReference type="Gene3D" id="3.40.50.150">
    <property type="entry name" value="Vaccinia Virus protein VP39"/>
    <property type="match status" value="1"/>
</dbReference>
<gene>
    <name evidence="1" type="ORF">SAMN05660748_0983</name>
</gene>
<dbReference type="RefSeq" id="WP_141437045.1">
    <property type="nucleotide sequence ID" value="NZ_OBQI01000001.1"/>
</dbReference>
<protein>
    <submittedName>
        <fullName evidence="1">2-polyprenyl-3-methyl-5-hydroxy-6-metoxy-1,4-benzoquinol methylase</fullName>
    </submittedName>
</protein>
<dbReference type="SUPFAM" id="SSF53335">
    <property type="entry name" value="S-adenosyl-L-methionine-dependent methyltransferases"/>
    <property type="match status" value="1"/>
</dbReference>
<dbReference type="OrthoDB" id="189743at2"/>
<keyword evidence="1" id="KW-0808">Transferase</keyword>
<proteinExistence type="predicted"/>
<dbReference type="CDD" id="cd02440">
    <property type="entry name" value="AdoMet_MTases"/>
    <property type="match status" value="1"/>
</dbReference>
<evidence type="ECO:0000313" key="2">
    <source>
        <dbReference type="Proteomes" id="UP000219435"/>
    </source>
</evidence>
<dbReference type="Pfam" id="PF13489">
    <property type="entry name" value="Methyltransf_23"/>
    <property type="match status" value="1"/>
</dbReference>
<sequence>MAMLSRSRSRTTAEGLDVACPACGSPGRPLALVVEPGCRLVGCPGCGTQYLRRIEAGPGSDGRPAGGDDATRTGTDSEYWEEYKFEVYDSDDVRRGYDERYDLAFGMLRGRAGAVRTVLDVGCGVGNFLDWARRHGLDAVGVDVEPRAVAAARDRGLVAAVPDELDDVLGPLGRVDVLTMWDVVEHVFEPGDFLGRFTPYVAPGGALLLETPDAAFPVRAVFRALHWGSRGRVDLIGAMYYWEHKVYFTETGLRRLLATHGFEVVEVRRLTSPRAKMAHTFSHDLERQPSLGGRLLAGAWPLAERVFRRLGLGNKLIVLARRSPTEDVPGPGATG</sequence>
<evidence type="ECO:0000313" key="1">
    <source>
        <dbReference type="EMBL" id="SOC47723.1"/>
    </source>
</evidence>
<dbReference type="GO" id="GO:0008168">
    <property type="term" value="F:methyltransferase activity"/>
    <property type="evidence" value="ECO:0007669"/>
    <property type="project" value="UniProtKB-KW"/>
</dbReference>
<dbReference type="PANTHER" id="PTHR43861:SF6">
    <property type="entry name" value="METHYLTRANSFERASE TYPE 11"/>
    <property type="match status" value="1"/>
</dbReference>
<dbReference type="Proteomes" id="UP000219435">
    <property type="component" value="Unassembled WGS sequence"/>
</dbReference>
<keyword evidence="2" id="KW-1185">Reference proteome</keyword>